<evidence type="ECO:0000256" key="1">
    <source>
        <dbReference type="ARBA" id="ARBA00005857"/>
    </source>
</evidence>
<sequence length="484" mass="52352">MAQTDFRGLQVSPASAHSLERYEAALNLLHGYYGDPLSVIDGALVDDPDFAMGHALRAGLMVTSGDGTAEPMLRQSVEAGEALGARANERERRHFAAARAWLDGRFAQSIQAYGDIVVDYPHDILAIQVAHIGDFLLGHSSMLRDRIAQVLPHWNASLPGYSYLLGMHAFGLEEMQRYEDAEARGREAVALNPRDPWAIHAVAHVMEMQGRLDAGVDWLTARREDWAEDNMLAVHNWWHLALLLLEREQHDAVLALYDDHVARPAPAIALDLVDAAALLWRLHLRGVDVGNRWIDVADDWQSRGAAGYYAFNDVHAIMACLGAGRIDDVAAVYGAMQGAAMQGAAAAGRANHGGGGTNGTMTAEVGLPMAEGLIAFERGDYEASIARLMPTRMICHRFGGSHAQRDVFTLTLIEAALRAGRVNLADALLAERAALKAMNPALGTMMSRARALREPGGMSTADPRPRPSPESPGFDASPDVSPDA</sequence>
<accession>A0ABN7YDT0</accession>
<keyword evidence="7" id="KW-1185">Reference proteome</keyword>
<keyword evidence="4" id="KW-0802">TPR repeat</keyword>
<dbReference type="Proteomes" id="UP000706525">
    <property type="component" value="Unassembled WGS sequence"/>
</dbReference>
<comment type="caution">
    <text evidence="6">The sequence shown here is derived from an EMBL/GenBank/DDBJ whole genome shotgun (WGS) entry which is preliminary data.</text>
</comment>
<evidence type="ECO:0000256" key="2">
    <source>
        <dbReference type="ARBA" id="ARBA00019992"/>
    </source>
</evidence>
<comment type="similarity">
    <text evidence="1">Belongs to the TTC38 family.</text>
</comment>
<dbReference type="PANTHER" id="PTHR16263:SF4">
    <property type="entry name" value="TETRATRICOPEPTIDE REPEAT PROTEIN 38"/>
    <property type="match status" value="1"/>
</dbReference>
<dbReference type="Gene3D" id="1.25.40.10">
    <property type="entry name" value="Tetratricopeptide repeat domain"/>
    <property type="match status" value="1"/>
</dbReference>
<gene>
    <name evidence="6" type="ORF">LMG32289_02422</name>
</gene>
<reference evidence="6 7" key="1">
    <citation type="submission" date="2021-08" db="EMBL/GenBank/DDBJ databases">
        <authorList>
            <person name="Peeters C."/>
        </authorList>
    </citation>
    <scope>NUCLEOTIDE SEQUENCE [LARGE SCALE GENOMIC DNA]</scope>
    <source>
        <strain evidence="6 7">LMG 32289</strain>
    </source>
</reference>
<dbReference type="RefSeq" id="WP_223988321.1">
    <property type="nucleotide sequence ID" value="NZ_CAJZAG010000004.1"/>
</dbReference>
<evidence type="ECO:0000256" key="4">
    <source>
        <dbReference type="ARBA" id="ARBA00022803"/>
    </source>
</evidence>
<evidence type="ECO:0000313" key="6">
    <source>
        <dbReference type="EMBL" id="CAG9171557.1"/>
    </source>
</evidence>
<dbReference type="CDD" id="cd05804">
    <property type="entry name" value="StaR_like"/>
    <property type="match status" value="1"/>
</dbReference>
<dbReference type="EMBL" id="CAJZAG010000004">
    <property type="protein sequence ID" value="CAG9171557.1"/>
    <property type="molecule type" value="Genomic_DNA"/>
</dbReference>
<dbReference type="SUPFAM" id="SSF48452">
    <property type="entry name" value="TPR-like"/>
    <property type="match status" value="1"/>
</dbReference>
<name>A0ABN7YDT0_9BURK</name>
<dbReference type="InterPro" id="IPR033891">
    <property type="entry name" value="TTC38"/>
</dbReference>
<dbReference type="InterPro" id="IPR011990">
    <property type="entry name" value="TPR-like_helical_dom_sf"/>
</dbReference>
<organism evidence="6 7">
    <name type="scientific">Cupriavidus pampae</name>
    <dbReference type="NCBI Taxonomy" id="659251"/>
    <lineage>
        <taxon>Bacteria</taxon>
        <taxon>Pseudomonadati</taxon>
        <taxon>Pseudomonadota</taxon>
        <taxon>Betaproteobacteria</taxon>
        <taxon>Burkholderiales</taxon>
        <taxon>Burkholderiaceae</taxon>
        <taxon>Cupriavidus</taxon>
    </lineage>
</organism>
<evidence type="ECO:0000256" key="5">
    <source>
        <dbReference type="SAM" id="MobiDB-lite"/>
    </source>
</evidence>
<evidence type="ECO:0000313" key="7">
    <source>
        <dbReference type="Proteomes" id="UP000706525"/>
    </source>
</evidence>
<protein>
    <recommendedName>
        <fullName evidence="2">Tetratricopeptide repeat protein 38</fullName>
    </recommendedName>
</protein>
<proteinExistence type="inferred from homology"/>
<dbReference type="PANTHER" id="PTHR16263">
    <property type="entry name" value="TETRATRICOPEPTIDE REPEAT PROTEIN 38"/>
    <property type="match status" value="1"/>
</dbReference>
<evidence type="ECO:0000256" key="3">
    <source>
        <dbReference type="ARBA" id="ARBA00022737"/>
    </source>
</evidence>
<keyword evidence="3" id="KW-0677">Repeat</keyword>
<feature type="region of interest" description="Disordered" evidence="5">
    <location>
        <begin position="453"/>
        <end position="484"/>
    </location>
</feature>